<proteinExistence type="predicted"/>
<sequence length="403" mass="44646">MAPWPGAGACICGRPLGQDQRAAGRGAGPGPGRRALRGRRDEATGRALAALQLETDSGAGHDAEGSSMPEQQGAVKHSADYNYQVDDFQMAGSRSGYLNFIKKYPCTRSPGPDGFPKKFDWIIHTKRDIQNVSKGKNPYAVFSSMDLQAVPAMLTVLETKWPQNKRKRVAYFTGDMMLSRLDKNFGKGTLQRLRAAFPGGIWWQAYDVRRPGFKVAPDGLNGMYLLPVWDVAEKAIGSATLEGKSKGVLAAWGKFHPNLDAQVPARRKLHEWVGTPGSIAAGVEHASFEPREYWSELAKYRFTLSPRGGGIQSPKNDEALLVLTIPISTREGSARGFKTEPAFDDLKKLGWPMVVLDQWSEITKPKLDEWWDELSPRLVSFRKNCLTTEGFWRIVTGQVAYCE</sequence>
<protein>
    <submittedName>
        <fullName evidence="2">Uncharacterized protein</fullName>
    </submittedName>
</protein>
<evidence type="ECO:0000313" key="3">
    <source>
        <dbReference type="Proteomes" id="UP001189429"/>
    </source>
</evidence>
<evidence type="ECO:0000256" key="1">
    <source>
        <dbReference type="SAM" id="MobiDB-lite"/>
    </source>
</evidence>
<dbReference type="EMBL" id="CAUYUJ010020837">
    <property type="protein sequence ID" value="CAK0900765.1"/>
    <property type="molecule type" value="Genomic_DNA"/>
</dbReference>
<name>A0ABN9XLM4_9DINO</name>
<evidence type="ECO:0000313" key="2">
    <source>
        <dbReference type="EMBL" id="CAK0900765.1"/>
    </source>
</evidence>
<gene>
    <name evidence="2" type="ORF">PCOR1329_LOCUS77972</name>
</gene>
<organism evidence="2 3">
    <name type="scientific">Prorocentrum cordatum</name>
    <dbReference type="NCBI Taxonomy" id="2364126"/>
    <lineage>
        <taxon>Eukaryota</taxon>
        <taxon>Sar</taxon>
        <taxon>Alveolata</taxon>
        <taxon>Dinophyceae</taxon>
        <taxon>Prorocentrales</taxon>
        <taxon>Prorocentraceae</taxon>
        <taxon>Prorocentrum</taxon>
    </lineage>
</organism>
<feature type="region of interest" description="Disordered" evidence="1">
    <location>
        <begin position="18"/>
        <end position="43"/>
    </location>
</feature>
<accession>A0ABN9XLM4</accession>
<feature type="region of interest" description="Disordered" evidence="1">
    <location>
        <begin position="57"/>
        <end position="76"/>
    </location>
</feature>
<comment type="caution">
    <text evidence="2">The sequence shown here is derived from an EMBL/GenBank/DDBJ whole genome shotgun (WGS) entry which is preliminary data.</text>
</comment>
<dbReference type="Proteomes" id="UP001189429">
    <property type="component" value="Unassembled WGS sequence"/>
</dbReference>
<keyword evidence="3" id="KW-1185">Reference proteome</keyword>
<reference evidence="2" key="1">
    <citation type="submission" date="2023-10" db="EMBL/GenBank/DDBJ databases">
        <authorList>
            <person name="Chen Y."/>
            <person name="Shah S."/>
            <person name="Dougan E. K."/>
            <person name="Thang M."/>
            <person name="Chan C."/>
        </authorList>
    </citation>
    <scope>NUCLEOTIDE SEQUENCE [LARGE SCALE GENOMIC DNA]</scope>
</reference>